<keyword evidence="12" id="KW-0804">Transcription</keyword>
<keyword evidence="5" id="KW-0548">Nucleotidyltransferase</keyword>
<keyword evidence="4" id="KW-0808">Transferase</keyword>
<dbReference type="Gene3D" id="3.90.980.10">
    <property type="entry name" value="DNA primase, catalytic core, N-terminal domain"/>
    <property type="match status" value="1"/>
</dbReference>
<evidence type="ECO:0000259" key="13">
    <source>
        <dbReference type="PROSITE" id="PS50880"/>
    </source>
</evidence>
<comment type="cofactor">
    <cofactor evidence="1">
        <name>Zn(2+)</name>
        <dbReference type="ChEBI" id="CHEBI:29105"/>
    </cofactor>
</comment>
<evidence type="ECO:0000256" key="8">
    <source>
        <dbReference type="ARBA" id="ARBA00022771"/>
    </source>
</evidence>
<keyword evidence="3" id="KW-0639">Primosome</keyword>
<dbReference type="PIRSF" id="PIRSF002811">
    <property type="entry name" value="DnaG"/>
    <property type="match status" value="1"/>
</dbReference>
<dbReference type="PANTHER" id="PTHR30313:SF2">
    <property type="entry name" value="DNA PRIMASE"/>
    <property type="match status" value="1"/>
</dbReference>
<keyword evidence="11" id="KW-0238">DNA-binding</keyword>
<dbReference type="Proteomes" id="UP000663887">
    <property type="component" value="Unassembled WGS sequence"/>
</dbReference>
<evidence type="ECO:0000256" key="7">
    <source>
        <dbReference type="ARBA" id="ARBA00022723"/>
    </source>
</evidence>
<keyword evidence="6" id="KW-0235">DNA replication</keyword>
<dbReference type="CDD" id="cd03364">
    <property type="entry name" value="TOPRIM_DnaG_primases"/>
    <property type="match status" value="1"/>
</dbReference>
<dbReference type="GO" id="GO:0005737">
    <property type="term" value="C:cytoplasm"/>
    <property type="evidence" value="ECO:0007669"/>
    <property type="project" value="TreeGrafter"/>
</dbReference>
<accession>A0A816QL47</accession>
<dbReference type="Gene3D" id="3.40.1360.10">
    <property type="match status" value="1"/>
</dbReference>
<dbReference type="SUPFAM" id="SSF56731">
    <property type="entry name" value="DNA primase core"/>
    <property type="match status" value="1"/>
</dbReference>
<dbReference type="InterPro" id="IPR036977">
    <property type="entry name" value="DNA_primase_Znf_CHC2"/>
</dbReference>
<evidence type="ECO:0000256" key="6">
    <source>
        <dbReference type="ARBA" id="ARBA00022705"/>
    </source>
</evidence>
<dbReference type="InterPro" id="IPR030846">
    <property type="entry name" value="DnaG_bac"/>
</dbReference>
<dbReference type="Gene3D" id="3.90.580.10">
    <property type="entry name" value="Zinc finger, CHC2-type domain"/>
    <property type="match status" value="1"/>
</dbReference>
<dbReference type="GO" id="GO:0000428">
    <property type="term" value="C:DNA-directed RNA polymerase complex"/>
    <property type="evidence" value="ECO:0007669"/>
    <property type="project" value="UniProtKB-KW"/>
</dbReference>
<dbReference type="InterPro" id="IPR050219">
    <property type="entry name" value="DnaG_primase"/>
</dbReference>
<dbReference type="NCBIfam" id="TIGR01391">
    <property type="entry name" value="dnaG"/>
    <property type="match status" value="1"/>
</dbReference>
<dbReference type="InterPro" id="IPR006171">
    <property type="entry name" value="TOPRIM_dom"/>
</dbReference>
<feature type="domain" description="Toprim" evidence="13">
    <location>
        <begin position="250"/>
        <end position="332"/>
    </location>
</feature>
<dbReference type="InterPro" id="IPR006295">
    <property type="entry name" value="DNA_primase_DnaG"/>
</dbReference>
<evidence type="ECO:0000256" key="2">
    <source>
        <dbReference type="ARBA" id="ARBA00022478"/>
    </source>
</evidence>
<name>A0A816QL47_9BILA</name>
<evidence type="ECO:0000256" key="5">
    <source>
        <dbReference type="ARBA" id="ARBA00022695"/>
    </source>
</evidence>
<dbReference type="HAMAP" id="MF_00974">
    <property type="entry name" value="DNA_primase_DnaG"/>
    <property type="match status" value="1"/>
</dbReference>
<dbReference type="Pfam" id="PF08275">
    <property type="entry name" value="DNAG_N"/>
    <property type="match status" value="1"/>
</dbReference>
<dbReference type="GO" id="GO:0008270">
    <property type="term" value="F:zinc ion binding"/>
    <property type="evidence" value="ECO:0007669"/>
    <property type="project" value="UniProtKB-KW"/>
</dbReference>
<dbReference type="EMBL" id="CAJNRG010004098">
    <property type="protein sequence ID" value="CAF2063277.1"/>
    <property type="molecule type" value="Genomic_DNA"/>
</dbReference>
<dbReference type="InterPro" id="IPR002694">
    <property type="entry name" value="Znf_CHC2"/>
</dbReference>
<keyword evidence="8" id="KW-0863">Zinc-finger</keyword>
<evidence type="ECO:0000256" key="4">
    <source>
        <dbReference type="ARBA" id="ARBA00022679"/>
    </source>
</evidence>
<dbReference type="GO" id="GO:0003677">
    <property type="term" value="F:DNA binding"/>
    <property type="evidence" value="ECO:0007669"/>
    <property type="project" value="UniProtKB-KW"/>
</dbReference>
<dbReference type="GO" id="GO:0006269">
    <property type="term" value="P:DNA replication, synthesis of primer"/>
    <property type="evidence" value="ECO:0007669"/>
    <property type="project" value="UniProtKB-KW"/>
</dbReference>
<dbReference type="FunFam" id="3.40.1360.10:FF:000002">
    <property type="entry name" value="DNA primase"/>
    <property type="match status" value="1"/>
</dbReference>
<evidence type="ECO:0000256" key="10">
    <source>
        <dbReference type="ARBA" id="ARBA00022842"/>
    </source>
</evidence>
<keyword evidence="7" id="KW-0479">Metal-binding</keyword>
<protein>
    <recommendedName>
        <fullName evidence="13">Toprim domain-containing protein</fullName>
    </recommendedName>
</protein>
<keyword evidence="10" id="KW-0460">Magnesium</keyword>
<evidence type="ECO:0000256" key="1">
    <source>
        <dbReference type="ARBA" id="ARBA00001947"/>
    </source>
</evidence>
<evidence type="ECO:0000256" key="11">
    <source>
        <dbReference type="ARBA" id="ARBA00023125"/>
    </source>
</evidence>
<gene>
    <name evidence="14" type="ORF">XDN619_LOCUS10981</name>
</gene>
<evidence type="ECO:0000256" key="9">
    <source>
        <dbReference type="ARBA" id="ARBA00022833"/>
    </source>
</evidence>
<dbReference type="Pfam" id="PF01807">
    <property type="entry name" value="Zn_ribbon_DnaG"/>
    <property type="match status" value="1"/>
</dbReference>
<proteinExistence type="inferred from homology"/>
<dbReference type="GO" id="GO:0003899">
    <property type="term" value="F:DNA-directed RNA polymerase activity"/>
    <property type="evidence" value="ECO:0007669"/>
    <property type="project" value="InterPro"/>
</dbReference>
<evidence type="ECO:0000256" key="3">
    <source>
        <dbReference type="ARBA" id="ARBA00022515"/>
    </source>
</evidence>
<dbReference type="SMART" id="SM00493">
    <property type="entry name" value="TOPRIM"/>
    <property type="match status" value="1"/>
</dbReference>
<evidence type="ECO:0000313" key="15">
    <source>
        <dbReference type="Proteomes" id="UP000663887"/>
    </source>
</evidence>
<dbReference type="FunFam" id="3.90.580.10:FF:000001">
    <property type="entry name" value="DNA primase"/>
    <property type="match status" value="1"/>
</dbReference>
<dbReference type="InterPro" id="IPR013264">
    <property type="entry name" value="DNAG_N"/>
</dbReference>
<dbReference type="InterPro" id="IPR037068">
    <property type="entry name" value="DNA_primase_core_N_sf"/>
</dbReference>
<dbReference type="AlphaFoldDB" id="A0A816QL47"/>
<keyword evidence="2" id="KW-0240">DNA-directed RNA polymerase</keyword>
<dbReference type="PANTHER" id="PTHR30313">
    <property type="entry name" value="DNA PRIMASE"/>
    <property type="match status" value="1"/>
</dbReference>
<comment type="caution">
    <text evidence="14">The sequence shown here is derived from an EMBL/GenBank/DDBJ whole genome shotgun (WGS) entry which is preliminary data.</text>
</comment>
<organism evidence="14 15">
    <name type="scientific">Rotaria magnacalcarata</name>
    <dbReference type="NCBI Taxonomy" id="392030"/>
    <lineage>
        <taxon>Eukaryota</taxon>
        <taxon>Metazoa</taxon>
        <taxon>Spiralia</taxon>
        <taxon>Gnathifera</taxon>
        <taxon>Rotifera</taxon>
        <taxon>Eurotatoria</taxon>
        <taxon>Bdelloidea</taxon>
        <taxon>Philodinida</taxon>
        <taxon>Philodinidae</taxon>
        <taxon>Rotaria</taxon>
    </lineage>
</organism>
<dbReference type="PROSITE" id="PS50880">
    <property type="entry name" value="TOPRIM"/>
    <property type="match status" value="1"/>
</dbReference>
<evidence type="ECO:0000256" key="12">
    <source>
        <dbReference type="ARBA" id="ARBA00023163"/>
    </source>
</evidence>
<dbReference type="SMART" id="SM00400">
    <property type="entry name" value="ZnF_CHCC"/>
    <property type="match status" value="1"/>
</dbReference>
<sequence length="596" mass="68580">MIIPLEFYNHLRQQLKISEVIRQKTFLTKKGNEYLGICPFHAEKTPSFTVNDIKKFYHCFGCGVHGDVIKFVAETSGISYKDAAIKIATENSIELPKMTAVQKREYEEADQIYNVLEMASAYFASEVTKEVEGYLLSRNISKNTKEQFCIGYAPGKGGLIRYFEKKGVSLKLLLNSGLVGKKEDGRIYEIFTNRIMFPIRNIYNKILGFGGRVIGDSLPKYINSPETLVFKKSKTMYGENIATSAAYKKNYSIVVEGYMDVIALNIAGINEAVASLGTSVTDKHLQKLWRSGDEIIICLDGDKAGQRASGRLIDIALPMITSDKKISFINLPHSKDPDDVINSGGVDLFNKLLSEKIDLSKAIWLNEFKGKDFSSAESRAELEQRLDAICTQIKDRILANNFRRYFKNQMWQNLYNRSGTHNIFKKTSKTYIANTTDKKYTELEVLELSLCGFIIKFPHILKKTRIKDFVSDLVLAHDNFNEFRDWLINQIDEHDDINEDKICKLVKNTRFYDSFLVLSDPKENFLDSIFIERNQDHCELIFDLISKKYYLLLLKQEYINMMNSTKEEIRLKAPSYLKEIQETSEELRKLNEFFIN</sequence>
<reference evidence="14" key="1">
    <citation type="submission" date="2021-02" db="EMBL/GenBank/DDBJ databases">
        <authorList>
            <person name="Nowell W R."/>
        </authorList>
    </citation>
    <scope>NUCLEOTIDE SEQUENCE</scope>
</reference>
<keyword evidence="9" id="KW-0862">Zinc</keyword>
<dbReference type="Pfam" id="PF13155">
    <property type="entry name" value="Toprim_2"/>
    <property type="match status" value="1"/>
</dbReference>
<dbReference type="SUPFAM" id="SSF57783">
    <property type="entry name" value="Zinc beta-ribbon"/>
    <property type="match status" value="1"/>
</dbReference>
<evidence type="ECO:0000313" key="14">
    <source>
        <dbReference type="EMBL" id="CAF2063277.1"/>
    </source>
</evidence>
<dbReference type="InterPro" id="IPR034151">
    <property type="entry name" value="TOPRIM_DnaG_bac"/>
</dbReference>